<comment type="caution">
    <text evidence="4">The sequence shown here is derived from an EMBL/GenBank/DDBJ whole genome shotgun (WGS) entry which is preliminary data.</text>
</comment>
<dbReference type="GO" id="GO:0003887">
    <property type="term" value="F:DNA-directed DNA polymerase activity"/>
    <property type="evidence" value="ECO:0007669"/>
    <property type="project" value="InterPro"/>
</dbReference>
<feature type="domain" description="Initiator Rep protein WH1" evidence="3">
    <location>
        <begin position="17"/>
        <end position="160"/>
    </location>
</feature>
<proteinExistence type="inferred from homology"/>
<dbReference type="Gene3D" id="1.10.10.10">
    <property type="entry name" value="Winged helix-like DNA-binding domain superfamily/Winged helix DNA-binding domain"/>
    <property type="match status" value="1"/>
</dbReference>
<gene>
    <name evidence="4" type="ORF">JBK99_13325</name>
</gene>
<dbReference type="AlphaFoldDB" id="A0AAN5TC59"/>
<dbReference type="InterPro" id="IPR036390">
    <property type="entry name" value="WH_DNA-bd_sf"/>
</dbReference>
<dbReference type="InterPro" id="IPR036388">
    <property type="entry name" value="WH-like_DNA-bd_sf"/>
</dbReference>
<evidence type="ECO:0000256" key="1">
    <source>
        <dbReference type="ARBA" id="ARBA00038283"/>
    </source>
</evidence>
<dbReference type="EMBL" id="DACWOD010000011">
    <property type="protein sequence ID" value="HAU2397301.1"/>
    <property type="molecule type" value="Genomic_DNA"/>
</dbReference>
<dbReference type="Proteomes" id="UP000863577">
    <property type="component" value="Unassembled WGS sequence"/>
</dbReference>
<dbReference type="GO" id="GO:0006270">
    <property type="term" value="P:DNA replication initiation"/>
    <property type="evidence" value="ECO:0007669"/>
    <property type="project" value="InterPro"/>
</dbReference>
<accession>A0AAN5TC59</accession>
<evidence type="ECO:0000313" key="5">
    <source>
        <dbReference type="Proteomes" id="UP000863577"/>
    </source>
</evidence>
<keyword evidence="2" id="KW-0175">Coiled coil</keyword>
<dbReference type="InterPro" id="IPR000525">
    <property type="entry name" value="Initiator_Rep_WH1"/>
</dbReference>
<protein>
    <submittedName>
        <fullName evidence="4">Replication initiation protein</fullName>
    </submittedName>
</protein>
<sequence length="429" mass="49950">MEKRMGSVAINNKSLELKKHVNAIHCSNNLSLVQRKLFNALLFNAYPDLPYKQQFEIKGKDLYQLIGYNSKDTAKLKEALIGLITIAIEWNVIDCSTGQEKKWKASSILASAELSNGVCIYEYSQVMKDLMYQPEIYGQINIELISKFKSGYGLALYENCIRYKGLAQTPWFPLDIFRKLMGVFDGKYQVFKDFKKRVLDVGVNEVNTVSPIRIFPEIERVNQKVTRIRFKLEKNVDESPIPLNNLSIDEELKQLLINTFGFSTQMIEETYAKYDNDYIREKVEIITQSESFIAGKIRGLAGYLIEALKKDYKHSKSSKALINERRKISEAKEKEKKEKQEAQTERYRQYVNKKINNYLTNLTEDQKNDLISEFENYIKTQSSILKNWYQKHRLDHPATKGCFHSFIRENKHSAVGNIISMEDYIELIE</sequence>
<dbReference type="Pfam" id="PF21205">
    <property type="entry name" value="Rep3_C"/>
    <property type="match status" value="1"/>
</dbReference>
<dbReference type="Pfam" id="PF01051">
    <property type="entry name" value="Rep3_N"/>
    <property type="match status" value="1"/>
</dbReference>
<evidence type="ECO:0000256" key="2">
    <source>
        <dbReference type="SAM" id="Coils"/>
    </source>
</evidence>
<reference evidence="4" key="2">
    <citation type="submission" date="2019-09" db="EMBL/GenBank/DDBJ databases">
        <authorList>
            <consortium name="NCBI Pathogen Detection Project"/>
        </authorList>
    </citation>
    <scope>NUCLEOTIDE SEQUENCE</scope>
    <source>
        <strain evidence="4">CL18-200174</strain>
    </source>
</reference>
<evidence type="ECO:0000313" key="4">
    <source>
        <dbReference type="EMBL" id="HAU2397301.1"/>
    </source>
</evidence>
<organism evidence="4 5">
    <name type="scientific">Legionella pneumophila</name>
    <dbReference type="NCBI Taxonomy" id="446"/>
    <lineage>
        <taxon>Bacteria</taxon>
        <taxon>Pseudomonadati</taxon>
        <taxon>Pseudomonadota</taxon>
        <taxon>Gammaproteobacteria</taxon>
        <taxon>Legionellales</taxon>
        <taxon>Legionellaceae</taxon>
        <taxon>Legionella</taxon>
    </lineage>
</organism>
<evidence type="ECO:0000259" key="3">
    <source>
        <dbReference type="Pfam" id="PF01051"/>
    </source>
</evidence>
<name>A0AAN5TC59_LEGPN</name>
<comment type="similarity">
    <text evidence="1">Belongs to the initiator RepB protein family.</text>
</comment>
<dbReference type="SUPFAM" id="SSF46785">
    <property type="entry name" value="Winged helix' DNA-binding domain"/>
    <property type="match status" value="2"/>
</dbReference>
<feature type="coiled-coil region" evidence="2">
    <location>
        <begin position="318"/>
        <end position="345"/>
    </location>
</feature>
<reference evidence="4" key="1">
    <citation type="journal article" date="2018" name="Genome Biol.">
        <title>SKESA: strategic k-mer extension for scrupulous assemblies.</title>
        <authorList>
            <person name="Souvorov A."/>
            <person name="Agarwala R."/>
            <person name="Lipman D.J."/>
        </authorList>
    </citation>
    <scope>NUCLEOTIDE SEQUENCE</scope>
    <source>
        <strain evidence="4">CL18-200174</strain>
    </source>
</reference>